<organism evidence="2 3">
    <name type="scientific">Tulasnella calospora MUT 4182</name>
    <dbReference type="NCBI Taxonomy" id="1051891"/>
    <lineage>
        <taxon>Eukaryota</taxon>
        <taxon>Fungi</taxon>
        <taxon>Dikarya</taxon>
        <taxon>Basidiomycota</taxon>
        <taxon>Agaricomycotina</taxon>
        <taxon>Agaricomycetes</taxon>
        <taxon>Cantharellales</taxon>
        <taxon>Tulasnellaceae</taxon>
        <taxon>Tulasnella</taxon>
    </lineage>
</organism>
<dbReference type="AlphaFoldDB" id="A0A0C3LT46"/>
<dbReference type="EMBL" id="KN823059">
    <property type="protein sequence ID" value="KIO24562.1"/>
    <property type="molecule type" value="Genomic_DNA"/>
</dbReference>
<feature type="region of interest" description="Disordered" evidence="1">
    <location>
        <begin position="1"/>
        <end position="41"/>
    </location>
</feature>
<evidence type="ECO:0000313" key="2">
    <source>
        <dbReference type="EMBL" id="KIO24562.1"/>
    </source>
</evidence>
<reference evidence="2 3" key="1">
    <citation type="submission" date="2014-04" db="EMBL/GenBank/DDBJ databases">
        <authorList>
            <consortium name="DOE Joint Genome Institute"/>
            <person name="Kuo A."/>
            <person name="Girlanda M."/>
            <person name="Perotto S."/>
            <person name="Kohler A."/>
            <person name="Nagy L.G."/>
            <person name="Floudas D."/>
            <person name="Copeland A."/>
            <person name="Barry K.W."/>
            <person name="Cichocki N."/>
            <person name="Veneault-Fourrey C."/>
            <person name="LaButti K."/>
            <person name="Lindquist E.A."/>
            <person name="Lipzen A."/>
            <person name="Lundell T."/>
            <person name="Morin E."/>
            <person name="Murat C."/>
            <person name="Sun H."/>
            <person name="Tunlid A."/>
            <person name="Henrissat B."/>
            <person name="Grigoriev I.V."/>
            <person name="Hibbett D.S."/>
            <person name="Martin F."/>
            <person name="Nordberg H.P."/>
            <person name="Cantor M.N."/>
            <person name="Hua S.X."/>
        </authorList>
    </citation>
    <scope>NUCLEOTIDE SEQUENCE [LARGE SCALE GENOMIC DNA]</scope>
    <source>
        <strain evidence="2 3">MUT 4182</strain>
    </source>
</reference>
<evidence type="ECO:0000313" key="3">
    <source>
        <dbReference type="Proteomes" id="UP000054248"/>
    </source>
</evidence>
<reference evidence="3" key="2">
    <citation type="submission" date="2015-01" db="EMBL/GenBank/DDBJ databases">
        <title>Evolutionary Origins and Diversification of the Mycorrhizal Mutualists.</title>
        <authorList>
            <consortium name="DOE Joint Genome Institute"/>
            <consortium name="Mycorrhizal Genomics Consortium"/>
            <person name="Kohler A."/>
            <person name="Kuo A."/>
            <person name="Nagy L.G."/>
            <person name="Floudas D."/>
            <person name="Copeland A."/>
            <person name="Barry K.W."/>
            <person name="Cichocki N."/>
            <person name="Veneault-Fourrey C."/>
            <person name="LaButti K."/>
            <person name="Lindquist E.A."/>
            <person name="Lipzen A."/>
            <person name="Lundell T."/>
            <person name="Morin E."/>
            <person name="Murat C."/>
            <person name="Riley R."/>
            <person name="Ohm R."/>
            <person name="Sun H."/>
            <person name="Tunlid A."/>
            <person name="Henrissat B."/>
            <person name="Grigoriev I.V."/>
            <person name="Hibbett D.S."/>
            <person name="Martin F."/>
        </authorList>
    </citation>
    <scope>NUCLEOTIDE SEQUENCE [LARGE SCALE GENOMIC DNA]</scope>
    <source>
        <strain evidence="3">MUT 4182</strain>
    </source>
</reference>
<sequence length="76" mass="8633">MYDSVSHTRSGVVRLLNRPSSDPSARLSRHGASRCDRSTPNGLRVVTKSGYAHRQRKAWLCRLWARISRDPVCLNI</sequence>
<name>A0A0C3LT46_9AGAM</name>
<dbReference type="HOGENOM" id="CLU_2656256_0_0_1"/>
<proteinExistence type="predicted"/>
<gene>
    <name evidence="2" type="ORF">M407DRAFT_99770</name>
</gene>
<evidence type="ECO:0000256" key="1">
    <source>
        <dbReference type="SAM" id="MobiDB-lite"/>
    </source>
</evidence>
<accession>A0A0C3LT46</accession>
<protein>
    <submittedName>
        <fullName evidence="2">Uncharacterized protein</fullName>
    </submittedName>
</protein>
<keyword evidence="3" id="KW-1185">Reference proteome</keyword>
<dbReference type="Proteomes" id="UP000054248">
    <property type="component" value="Unassembled WGS sequence"/>
</dbReference>